<dbReference type="HOGENOM" id="CLU_132888_0_0_11"/>
<dbReference type="EMBL" id="AP012204">
    <property type="protein sequence ID" value="BAK37465.1"/>
    <property type="molecule type" value="Genomic_DNA"/>
</dbReference>
<dbReference type="eggNOG" id="COG2388">
    <property type="taxonomic scope" value="Bacteria"/>
</dbReference>
<gene>
    <name evidence="3" type="ordered locus">MLP_44510</name>
</gene>
<dbReference type="Gene3D" id="3.40.630.30">
    <property type="match status" value="1"/>
</dbReference>
<evidence type="ECO:0000313" key="4">
    <source>
        <dbReference type="Proteomes" id="UP000007947"/>
    </source>
</evidence>
<dbReference type="PROSITE" id="PS51186">
    <property type="entry name" value="GNAT"/>
    <property type="match status" value="1"/>
</dbReference>
<dbReference type="KEGG" id="mph:MLP_44510"/>
<evidence type="ECO:0000313" key="3">
    <source>
        <dbReference type="EMBL" id="BAK37465.1"/>
    </source>
</evidence>
<dbReference type="PANTHER" id="PTHR31435">
    <property type="entry name" value="PROTEIN NATD1"/>
    <property type="match status" value="1"/>
</dbReference>
<feature type="domain" description="N-acetyltransferase" evidence="2">
    <location>
        <begin position="7"/>
        <end position="93"/>
    </location>
</feature>
<dbReference type="OrthoDB" id="5405911at2"/>
<dbReference type="PROSITE" id="PS51729">
    <property type="entry name" value="GNAT_YJDJ"/>
    <property type="match status" value="1"/>
</dbReference>
<organism evidence="3 4">
    <name type="scientific">Microlunatus phosphovorus (strain ATCC 700054 / DSM 10555 / JCM 9379 / NBRC 101784 / NCIMB 13414 / VKM Ac-1990 / NM-1)</name>
    <dbReference type="NCBI Taxonomy" id="1032480"/>
    <lineage>
        <taxon>Bacteria</taxon>
        <taxon>Bacillati</taxon>
        <taxon>Actinomycetota</taxon>
        <taxon>Actinomycetes</taxon>
        <taxon>Propionibacteriales</taxon>
        <taxon>Propionibacteriaceae</taxon>
        <taxon>Microlunatus</taxon>
    </lineage>
</organism>
<evidence type="ECO:0000259" key="1">
    <source>
        <dbReference type="PROSITE" id="PS51186"/>
    </source>
</evidence>
<accession>F5XTL6</accession>
<protein>
    <submittedName>
        <fullName evidence="3">Uncharacterized protein</fullName>
    </submittedName>
</protein>
<dbReference type="InterPro" id="IPR000182">
    <property type="entry name" value="GNAT_dom"/>
</dbReference>
<keyword evidence="4" id="KW-1185">Reference proteome</keyword>
<dbReference type="InterPro" id="IPR045057">
    <property type="entry name" value="Gcn5-rel_NAT"/>
</dbReference>
<dbReference type="AlphaFoldDB" id="F5XTL6"/>
<dbReference type="Pfam" id="PF14542">
    <property type="entry name" value="Acetyltransf_CG"/>
    <property type="match status" value="1"/>
</dbReference>
<reference evidence="3 4" key="1">
    <citation type="submission" date="2011-05" db="EMBL/GenBank/DDBJ databases">
        <title>Whole genome sequence of Microlunatus phosphovorus NM-1.</title>
        <authorList>
            <person name="Hosoyama A."/>
            <person name="Sasaki K."/>
            <person name="Harada T."/>
            <person name="Igarashi R."/>
            <person name="Kawakoshi A."/>
            <person name="Sasagawa M."/>
            <person name="Fukada J."/>
            <person name="Nakamura S."/>
            <person name="Katano Y."/>
            <person name="Hanada S."/>
            <person name="Kamagata Y."/>
            <person name="Nakamura N."/>
            <person name="Yamazaki S."/>
            <person name="Fujita N."/>
        </authorList>
    </citation>
    <scope>NUCLEOTIDE SEQUENCE [LARGE SCALE GENOMIC DNA]</scope>
    <source>
        <strain evidence="4">ATCC 700054 / DSM 10555 / JCM 9379 / NBRC 101784 / NCIMB 13414 / VKM Ac-1990 / NM-1</strain>
    </source>
</reference>
<sequence length="93" mass="10661">MSDIVIKDRPELEYYQIDVDGTRAGLAAYEIEGDVIAFTHTEVDDAHEGQGLGSRLIRYALDDVRARGLKVRPVCPFVKTWIRRHEDYQDLLV</sequence>
<dbReference type="InterPro" id="IPR031165">
    <property type="entry name" value="GNAT_YJDJ"/>
</dbReference>
<feature type="domain" description="N-acetyltransferase" evidence="1">
    <location>
        <begin position="1"/>
        <end position="93"/>
    </location>
</feature>
<dbReference type="Proteomes" id="UP000007947">
    <property type="component" value="Chromosome"/>
</dbReference>
<evidence type="ECO:0000259" key="2">
    <source>
        <dbReference type="PROSITE" id="PS51729"/>
    </source>
</evidence>
<dbReference type="InterPro" id="IPR016181">
    <property type="entry name" value="Acyl_CoA_acyltransferase"/>
</dbReference>
<dbReference type="PANTHER" id="PTHR31435:SF10">
    <property type="entry name" value="BSR4717 PROTEIN"/>
    <property type="match status" value="1"/>
</dbReference>
<dbReference type="RefSeq" id="WP_013865299.1">
    <property type="nucleotide sequence ID" value="NC_015635.1"/>
</dbReference>
<dbReference type="STRING" id="1032480.MLP_44510"/>
<dbReference type="SUPFAM" id="SSF55729">
    <property type="entry name" value="Acyl-CoA N-acyltransferases (Nat)"/>
    <property type="match status" value="1"/>
</dbReference>
<dbReference type="GO" id="GO:0016747">
    <property type="term" value="F:acyltransferase activity, transferring groups other than amino-acyl groups"/>
    <property type="evidence" value="ECO:0007669"/>
    <property type="project" value="InterPro"/>
</dbReference>
<dbReference type="CDD" id="cd04301">
    <property type="entry name" value="NAT_SF"/>
    <property type="match status" value="1"/>
</dbReference>
<name>F5XTL6_MICPN</name>
<proteinExistence type="predicted"/>